<gene>
    <name evidence="6" type="ORF">PNK_1759</name>
</gene>
<comment type="similarity">
    <text evidence="1">Belongs to the transferase hexapeptide repeat family.</text>
</comment>
<dbReference type="AlphaFoldDB" id="A0A0U5JHU2"/>
<protein>
    <submittedName>
        <fullName evidence="6">Putative acetyltransferase</fullName>
    </submittedName>
</protein>
<dbReference type="Proteomes" id="UP000069902">
    <property type="component" value="Chromosome cPNK"/>
</dbReference>
<dbReference type="CDD" id="cd03349">
    <property type="entry name" value="LbH_XAT"/>
    <property type="match status" value="1"/>
</dbReference>
<proteinExistence type="inferred from homology"/>
<name>A0A0U5JHU2_9BACT</name>
<accession>A0A0U5JHU2</accession>
<dbReference type="PANTHER" id="PTHR43300:SF11">
    <property type="entry name" value="ACETYLTRANSFERASE RV3034C-RELATED"/>
    <property type="match status" value="1"/>
</dbReference>
<keyword evidence="4" id="KW-0046">Antibiotic resistance</keyword>
<dbReference type="PATRIC" id="fig|389348.3.peg.1975"/>
<evidence type="ECO:0000256" key="2">
    <source>
        <dbReference type="ARBA" id="ARBA00022679"/>
    </source>
</evidence>
<dbReference type="GO" id="GO:0046677">
    <property type="term" value="P:response to antibiotic"/>
    <property type="evidence" value="ECO:0007669"/>
    <property type="project" value="UniProtKB-KW"/>
</dbReference>
<dbReference type="KEGG" id="pnl:PNK_1759"/>
<dbReference type="STRING" id="389348.PNK_1759"/>
<organism evidence="6 7">
    <name type="scientific">Candidatus Protochlamydia naegleriophila</name>
    <dbReference type="NCBI Taxonomy" id="389348"/>
    <lineage>
        <taxon>Bacteria</taxon>
        <taxon>Pseudomonadati</taxon>
        <taxon>Chlamydiota</taxon>
        <taxon>Chlamydiia</taxon>
        <taxon>Parachlamydiales</taxon>
        <taxon>Parachlamydiaceae</taxon>
        <taxon>Candidatus Protochlamydia</taxon>
    </lineage>
</organism>
<sequence length="201" mass="22717">MDCSTLYPLSSKDLIFLKHFITNPAIHIGDYTYYHDTDRPEAFEKENVALLYDCELHIGKFCQIAQGTKFIMSGANHQMNGFSTFPFFIFGDKWADYTPSFPKKGHTVVGNDVWFGHQSVIMPGIKIGDGAIIGAYAVVTKDVPPYSIVGGNPANIIRHRFDESTIKKLQVIQWWNWDVEKITRNIPLIVSADLEKLETAS</sequence>
<dbReference type="EMBL" id="LN879502">
    <property type="protein sequence ID" value="CUI17366.1"/>
    <property type="molecule type" value="Genomic_DNA"/>
</dbReference>
<dbReference type="PANTHER" id="PTHR43300">
    <property type="entry name" value="ACETYLTRANSFERASE"/>
    <property type="match status" value="1"/>
</dbReference>
<dbReference type="FunFam" id="2.160.10.10:FF:000037">
    <property type="entry name" value="Streptogramin A acetyltransferase"/>
    <property type="match status" value="1"/>
</dbReference>
<keyword evidence="5" id="KW-0012">Acyltransferase</keyword>
<dbReference type="GO" id="GO:0016746">
    <property type="term" value="F:acyltransferase activity"/>
    <property type="evidence" value="ECO:0007669"/>
    <property type="project" value="UniProtKB-KW"/>
</dbReference>
<keyword evidence="7" id="KW-1185">Reference proteome</keyword>
<keyword evidence="3" id="KW-0677">Repeat</keyword>
<dbReference type="Pfam" id="PF00132">
    <property type="entry name" value="Hexapep"/>
    <property type="match status" value="1"/>
</dbReference>
<evidence type="ECO:0000313" key="6">
    <source>
        <dbReference type="EMBL" id="CUI17366.1"/>
    </source>
</evidence>
<dbReference type="InterPro" id="IPR011004">
    <property type="entry name" value="Trimer_LpxA-like_sf"/>
</dbReference>
<evidence type="ECO:0000313" key="7">
    <source>
        <dbReference type="Proteomes" id="UP000069902"/>
    </source>
</evidence>
<reference evidence="7" key="1">
    <citation type="submission" date="2015-09" db="EMBL/GenBank/DDBJ databases">
        <authorList>
            <person name="Bertelli C."/>
        </authorList>
    </citation>
    <scope>NUCLEOTIDE SEQUENCE [LARGE SCALE GENOMIC DNA]</scope>
    <source>
        <strain evidence="7">KNic</strain>
    </source>
</reference>
<evidence type="ECO:0000256" key="5">
    <source>
        <dbReference type="ARBA" id="ARBA00023315"/>
    </source>
</evidence>
<dbReference type="InParanoid" id="A0A0U5JHU2"/>
<evidence type="ECO:0000256" key="1">
    <source>
        <dbReference type="ARBA" id="ARBA00007274"/>
    </source>
</evidence>
<dbReference type="SUPFAM" id="SSF51161">
    <property type="entry name" value="Trimeric LpxA-like enzymes"/>
    <property type="match status" value="1"/>
</dbReference>
<dbReference type="InterPro" id="IPR050179">
    <property type="entry name" value="Trans_hexapeptide_repeat"/>
</dbReference>
<keyword evidence="2 6" id="KW-0808">Transferase</keyword>
<dbReference type="RefSeq" id="WP_059061530.1">
    <property type="nucleotide sequence ID" value="NZ_LN879502.1"/>
</dbReference>
<dbReference type="InterPro" id="IPR001451">
    <property type="entry name" value="Hexapep"/>
</dbReference>
<dbReference type="Gene3D" id="2.160.10.10">
    <property type="entry name" value="Hexapeptide repeat proteins"/>
    <property type="match status" value="1"/>
</dbReference>
<evidence type="ECO:0000256" key="3">
    <source>
        <dbReference type="ARBA" id="ARBA00022737"/>
    </source>
</evidence>
<evidence type="ECO:0000256" key="4">
    <source>
        <dbReference type="ARBA" id="ARBA00023251"/>
    </source>
</evidence>